<keyword evidence="8 13" id="KW-0067">ATP-binding</keyword>
<dbReference type="Pfam" id="PF07973">
    <property type="entry name" value="tRNA_SAD"/>
    <property type="match status" value="1"/>
</dbReference>
<dbReference type="CDD" id="cd01667">
    <property type="entry name" value="TGS_ThrRS"/>
    <property type="match status" value="1"/>
</dbReference>
<evidence type="ECO:0000256" key="10">
    <source>
        <dbReference type="ARBA" id="ARBA00022917"/>
    </source>
</evidence>
<accession>A0A9Q9F484</accession>
<keyword evidence="7 13" id="KW-0862">Zinc</keyword>
<dbReference type="InterPro" id="IPR047246">
    <property type="entry name" value="ThrRS_anticodon"/>
</dbReference>
<feature type="binding site" evidence="13">
    <location>
        <position position="509"/>
    </location>
    <ligand>
        <name>Zn(2+)</name>
        <dbReference type="ChEBI" id="CHEBI:29105"/>
        <note>catalytic</note>
    </ligand>
</feature>
<keyword evidence="9 13" id="KW-0694">RNA-binding</keyword>
<dbReference type="GO" id="GO:0046872">
    <property type="term" value="F:metal ion binding"/>
    <property type="evidence" value="ECO:0007669"/>
    <property type="project" value="UniProtKB-KW"/>
</dbReference>
<feature type="binding site" evidence="13">
    <location>
        <position position="332"/>
    </location>
    <ligand>
        <name>Zn(2+)</name>
        <dbReference type="ChEBI" id="CHEBI:29105"/>
        <note>catalytic</note>
    </ligand>
</feature>
<name>A0A9Q9F484_9RICK</name>
<dbReference type="AlphaFoldDB" id="A0A9Q9F484"/>
<dbReference type="Proteomes" id="UP001059822">
    <property type="component" value="Chromosome"/>
</dbReference>
<proteinExistence type="inferred from homology"/>
<dbReference type="PROSITE" id="PS50862">
    <property type="entry name" value="AA_TRNA_LIGASE_II"/>
    <property type="match status" value="1"/>
</dbReference>
<feature type="binding site" evidence="13">
    <location>
        <position position="383"/>
    </location>
    <ligand>
        <name>Zn(2+)</name>
        <dbReference type="ChEBI" id="CHEBI:29105"/>
        <note>catalytic</note>
    </ligand>
</feature>
<dbReference type="HAMAP" id="MF_00184">
    <property type="entry name" value="Thr_tRNA_synth"/>
    <property type="match status" value="1"/>
</dbReference>
<reference evidence="15" key="1">
    <citation type="journal article" date="2022" name="Microorganisms">
        <title>Assembly and Comparison of Ca. Neoehrlichia mikurensis Genomes.</title>
        <authorList>
            <person name="Azagi T."/>
            <person name="Dirks R.P."/>
            <person name="Yebra-Pimentel E.S."/>
            <person name="Schaap P.J."/>
            <person name="Koehorst J.J."/>
            <person name="Esser H.J."/>
            <person name="Sprong H."/>
        </authorList>
    </citation>
    <scope>NUCLEOTIDE SEQUENCE</scope>
    <source>
        <strain evidence="16">18-2804</strain>
        <strain evidence="15">18-2837</strain>
    </source>
</reference>
<evidence type="ECO:0000256" key="7">
    <source>
        <dbReference type="ARBA" id="ARBA00022833"/>
    </source>
</evidence>
<comment type="subunit">
    <text evidence="13">Homodimer.</text>
</comment>
<evidence type="ECO:0000256" key="9">
    <source>
        <dbReference type="ARBA" id="ARBA00022884"/>
    </source>
</evidence>
<evidence type="ECO:0000313" key="17">
    <source>
        <dbReference type="Proteomes" id="UP001059822"/>
    </source>
</evidence>
<keyword evidence="6 13" id="KW-0547">Nucleotide-binding</keyword>
<dbReference type="CDD" id="cd00771">
    <property type="entry name" value="ThrRS_core"/>
    <property type="match status" value="1"/>
</dbReference>
<keyword evidence="3 13" id="KW-0820">tRNA-binding</keyword>
<dbReference type="PANTHER" id="PTHR11451">
    <property type="entry name" value="THREONINE-TRNA LIGASE"/>
    <property type="match status" value="1"/>
</dbReference>
<dbReference type="InterPro" id="IPR006195">
    <property type="entry name" value="aa-tRNA-synth_II"/>
</dbReference>
<protein>
    <recommendedName>
        <fullName evidence="13">Threonine--tRNA ligase</fullName>
        <ecNumber evidence="13">6.1.1.3</ecNumber>
    </recommendedName>
    <alternativeName>
        <fullName evidence="13">Threonyl-tRNA synthetase</fullName>
        <shortName evidence="13">ThrRS</shortName>
    </alternativeName>
</protein>
<dbReference type="EC" id="6.1.1.3" evidence="13"/>
<evidence type="ECO:0000259" key="14">
    <source>
        <dbReference type="PROSITE" id="PS50862"/>
    </source>
</evidence>
<comment type="cofactor">
    <cofactor evidence="13">
        <name>Zn(2+)</name>
        <dbReference type="ChEBI" id="CHEBI:29105"/>
    </cofactor>
    <text evidence="13">Binds 1 zinc ion per subunit.</text>
</comment>
<dbReference type="RefSeq" id="WP_218213924.1">
    <property type="nucleotide sequence ID" value="NZ_CP060793.1"/>
</dbReference>
<evidence type="ECO:0000256" key="12">
    <source>
        <dbReference type="ARBA" id="ARBA00049515"/>
    </source>
</evidence>
<dbReference type="InterPro" id="IPR002320">
    <property type="entry name" value="Thr-tRNA-ligase_IIa"/>
</dbReference>
<dbReference type="FunFam" id="3.40.50.800:FF:000001">
    <property type="entry name" value="Threonine--tRNA ligase"/>
    <property type="match status" value="1"/>
</dbReference>
<evidence type="ECO:0000256" key="5">
    <source>
        <dbReference type="ARBA" id="ARBA00022723"/>
    </source>
</evidence>
<dbReference type="InterPro" id="IPR012947">
    <property type="entry name" value="tRNA_SAD"/>
</dbReference>
<evidence type="ECO:0000256" key="4">
    <source>
        <dbReference type="ARBA" id="ARBA00022598"/>
    </source>
</evidence>
<dbReference type="GO" id="GO:0004829">
    <property type="term" value="F:threonine-tRNA ligase activity"/>
    <property type="evidence" value="ECO:0007669"/>
    <property type="project" value="UniProtKB-UniRule"/>
</dbReference>
<evidence type="ECO:0000313" key="16">
    <source>
        <dbReference type="EMBL" id="UTO56716.1"/>
    </source>
</evidence>
<evidence type="ECO:0000256" key="3">
    <source>
        <dbReference type="ARBA" id="ARBA00022555"/>
    </source>
</evidence>
<dbReference type="Pfam" id="PF00587">
    <property type="entry name" value="tRNA-synt_2b"/>
    <property type="match status" value="1"/>
</dbReference>
<dbReference type="EMBL" id="CP089286">
    <property type="protein sequence ID" value="UTO55802.1"/>
    <property type="molecule type" value="Genomic_DNA"/>
</dbReference>
<dbReference type="NCBIfam" id="TIGR00418">
    <property type="entry name" value="thrS"/>
    <property type="match status" value="1"/>
</dbReference>
<dbReference type="GO" id="GO:0000049">
    <property type="term" value="F:tRNA binding"/>
    <property type="evidence" value="ECO:0007669"/>
    <property type="project" value="UniProtKB-KW"/>
</dbReference>
<dbReference type="FunFam" id="3.30.930.10:FF:000002">
    <property type="entry name" value="Threonine--tRNA ligase"/>
    <property type="match status" value="1"/>
</dbReference>
<dbReference type="FunFam" id="3.30.980.10:FF:000005">
    <property type="entry name" value="Threonyl-tRNA synthetase, mitochondrial"/>
    <property type="match status" value="1"/>
</dbReference>
<dbReference type="InterPro" id="IPR004154">
    <property type="entry name" value="Anticodon-bd"/>
</dbReference>
<feature type="domain" description="Aminoacyl-transfer RNA synthetases class-II family profile" evidence="14">
    <location>
        <begin position="241"/>
        <end position="532"/>
    </location>
</feature>
<keyword evidence="5 13" id="KW-0479">Metal-binding</keyword>
<keyword evidence="10 13" id="KW-0648">Protein biosynthesis</keyword>
<evidence type="ECO:0000313" key="18">
    <source>
        <dbReference type="Proteomes" id="UP001059985"/>
    </source>
</evidence>
<keyword evidence="11 13" id="KW-0030">Aminoacyl-tRNA synthetase</keyword>
<dbReference type="GO" id="GO:0005524">
    <property type="term" value="F:ATP binding"/>
    <property type="evidence" value="ECO:0007669"/>
    <property type="project" value="UniProtKB-UniRule"/>
</dbReference>
<organism evidence="15 17">
    <name type="scientific">Neoehrlichia mikurensis</name>
    <dbReference type="NCBI Taxonomy" id="89586"/>
    <lineage>
        <taxon>Bacteria</taxon>
        <taxon>Pseudomonadati</taxon>
        <taxon>Pseudomonadota</taxon>
        <taxon>Alphaproteobacteria</taxon>
        <taxon>Rickettsiales</taxon>
        <taxon>Anaplasmataceae</taxon>
        <taxon>Candidatus Neoehrlichia</taxon>
    </lineage>
</organism>
<dbReference type="Pfam" id="PF03129">
    <property type="entry name" value="HGTP_anticodon"/>
    <property type="match status" value="1"/>
</dbReference>
<evidence type="ECO:0000313" key="15">
    <source>
        <dbReference type="EMBL" id="UTO55802.1"/>
    </source>
</evidence>
<evidence type="ECO:0000256" key="11">
    <source>
        <dbReference type="ARBA" id="ARBA00023146"/>
    </source>
</evidence>
<comment type="catalytic activity">
    <reaction evidence="12 13">
        <text>tRNA(Thr) + L-threonine + ATP = L-threonyl-tRNA(Thr) + AMP + diphosphate + H(+)</text>
        <dbReference type="Rhea" id="RHEA:24624"/>
        <dbReference type="Rhea" id="RHEA-COMP:9670"/>
        <dbReference type="Rhea" id="RHEA-COMP:9704"/>
        <dbReference type="ChEBI" id="CHEBI:15378"/>
        <dbReference type="ChEBI" id="CHEBI:30616"/>
        <dbReference type="ChEBI" id="CHEBI:33019"/>
        <dbReference type="ChEBI" id="CHEBI:57926"/>
        <dbReference type="ChEBI" id="CHEBI:78442"/>
        <dbReference type="ChEBI" id="CHEBI:78534"/>
        <dbReference type="ChEBI" id="CHEBI:456215"/>
        <dbReference type="EC" id="6.1.1.3"/>
    </reaction>
</comment>
<evidence type="ECO:0000256" key="8">
    <source>
        <dbReference type="ARBA" id="ARBA00022840"/>
    </source>
</evidence>
<dbReference type="Proteomes" id="UP001059985">
    <property type="component" value="Chromosome"/>
</dbReference>
<keyword evidence="4 13" id="KW-0436">Ligase</keyword>
<dbReference type="InterPro" id="IPR033728">
    <property type="entry name" value="ThrRS_core"/>
</dbReference>
<evidence type="ECO:0000256" key="2">
    <source>
        <dbReference type="ARBA" id="ARBA00022490"/>
    </source>
</evidence>
<evidence type="ECO:0000256" key="1">
    <source>
        <dbReference type="ARBA" id="ARBA00008226"/>
    </source>
</evidence>
<sequence length="633" mass="73127">MITITSSVCTKTFNAGSTGFDIIALLFPQIKNLIIALKVNDVLCDLSVKIFNDSTIEPITINSDVGINIIRQDAAYVMARAVKEIFHNVKLATGSVIKDGFYYDFATDYSFSTKDIELIEIKMSEIINRKEKFICETWNRQKAIDFFLNMEELYKVKLIHNIPENESVTVYQQGNFIDICSGPHSPSTQSIKAFKIMKVSGAYWEGNSSNPMLQRIYGTAWSQPKDLKSYLTYLEEVEKRDHRKIAKELDLFHIQDEATGQIFWHNNGWVIYRLIEEYIRKKLKSNGYIEVKTPMLINMELWEKSGHWEKFRENMFLSQVDEKVLSIKPMNCPCHVQIFNYKIKSYRDLPLRMAEFGICHRYESSGSLHGLMRVRGFTQDDAHIFCTEDQITSETLSFCNLLKEVYKDFGFNNIRVKFADRPKKKVGSDESWDKAEEALKNSIKFANLDYTLNPGEGAFYGPKIEFILQDAIGREWQCGTLQLDFVLPNRLNAVYTGSDGKKHHPVMIHRAILGTFERFIGILIEHYAGKFPIWLSPVQLAILTITNYSEDYVEKLKLKVEQHNIRVEVDTTSENINYKIRYYSSRKVPIIWIIGKKEIEQNSVSIRYLGSSDQHTVSIDKALKTLLSYASIL</sequence>
<dbReference type="InterPro" id="IPR002314">
    <property type="entry name" value="aa-tRNA-synt_IIb"/>
</dbReference>
<feature type="region of interest" description="Catalytic" evidence="13">
    <location>
        <begin position="241"/>
        <end position="532"/>
    </location>
</feature>
<keyword evidence="2 13" id="KW-0963">Cytoplasm</keyword>
<gene>
    <name evidence="13 15" type="primary">thrS</name>
    <name evidence="16" type="ORF">LUA81_01880</name>
    <name evidence="15" type="ORF">LUA82_01900</name>
</gene>
<keyword evidence="18" id="KW-1185">Reference proteome</keyword>
<dbReference type="SMART" id="SM00863">
    <property type="entry name" value="tRNA_SAD"/>
    <property type="match status" value="1"/>
</dbReference>
<evidence type="ECO:0000256" key="6">
    <source>
        <dbReference type="ARBA" id="ARBA00022741"/>
    </source>
</evidence>
<dbReference type="GO" id="GO:0006435">
    <property type="term" value="P:threonyl-tRNA aminoacylation"/>
    <property type="evidence" value="ECO:0007669"/>
    <property type="project" value="UniProtKB-UniRule"/>
</dbReference>
<dbReference type="CDD" id="cd00860">
    <property type="entry name" value="ThrRS_anticodon"/>
    <property type="match status" value="1"/>
</dbReference>
<comment type="similarity">
    <text evidence="1 13">Belongs to the class-II aminoacyl-tRNA synthetase family.</text>
</comment>
<dbReference type="GO" id="GO:0005737">
    <property type="term" value="C:cytoplasm"/>
    <property type="evidence" value="ECO:0007669"/>
    <property type="project" value="UniProtKB-SubCell"/>
</dbReference>
<dbReference type="PANTHER" id="PTHR11451:SF44">
    <property type="entry name" value="THREONINE--TRNA LIGASE, CHLOROPLASTIC_MITOCHONDRIAL 2"/>
    <property type="match status" value="1"/>
</dbReference>
<dbReference type="EMBL" id="CP089285">
    <property type="protein sequence ID" value="UTO56716.1"/>
    <property type="molecule type" value="Genomic_DNA"/>
</dbReference>
<evidence type="ECO:0000256" key="13">
    <source>
        <dbReference type="HAMAP-Rule" id="MF_00184"/>
    </source>
</evidence>
<comment type="subcellular location">
    <subcellularLocation>
        <location evidence="13">Cytoplasm</location>
    </subcellularLocation>
</comment>